<dbReference type="PROSITE" id="PS50234">
    <property type="entry name" value="VWFA"/>
    <property type="match status" value="1"/>
</dbReference>
<dbReference type="RefSeq" id="XP_046007056.1">
    <property type="nucleotide sequence ID" value="XM_046155202.1"/>
</dbReference>
<feature type="region of interest" description="Disordered" evidence="1">
    <location>
        <begin position="570"/>
        <end position="621"/>
    </location>
</feature>
<accession>A0A9P8XVC7</accession>
<dbReference type="InterPro" id="IPR039510">
    <property type="entry name" value="Vint_dom"/>
</dbReference>
<dbReference type="EMBL" id="JAGTJQ010000010">
    <property type="protein sequence ID" value="KAH7020855.1"/>
    <property type="molecule type" value="Genomic_DNA"/>
</dbReference>
<dbReference type="Gene3D" id="3.40.50.410">
    <property type="entry name" value="von Willebrand factor, type A domain"/>
    <property type="match status" value="1"/>
</dbReference>
<dbReference type="InterPro" id="IPR036465">
    <property type="entry name" value="vWFA_dom_sf"/>
</dbReference>
<feature type="region of interest" description="Disordered" evidence="1">
    <location>
        <begin position="779"/>
        <end position="803"/>
    </location>
</feature>
<proteinExistence type="predicted"/>
<comment type="caution">
    <text evidence="3">The sequence shown here is derived from an EMBL/GenBank/DDBJ whole genome shotgun (WGS) entry which is preliminary data.</text>
</comment>
<evidence type="ECO:0000259" key="2">
    <source>
        <dbReference type="PROSITE" id="PS50234"/>
    </source>
</evidence>
<keyword evidence="4" id="KW-1185">Reference proteome</keyword>
<dbReference type="Proteomes" id="UP000756346">
    <property type="component" value="Unassembled WGS sequence"/>
</dbReference>
<evidence type="ECO:0000256" key="1">
    <source>
        <dbReference type="SAM" id="MobiDB-lite"/>
    </source>
</evidence>
<sequence length="1003" mass="107085">MLSRWFMRSPQHPPQQQRAGRPTDGNATGGTDEKADARSVESIDTIGEVFQKPNIKIHLLKSGDGAIVSVVPAANPNPEVVASGHVPVDIVLVIDVSGSMSDAAPAPGGAGDPSGTREDFGLSVLDLTKHAARTIVETLNDDDRLSIVTFSTRATVLQPLTPMTKSAKASTEQQIASMTPQATTNMWQGIMHGLDQFDDKNKDSGRVPALMVLTDGMPNFGDPPKGYVAKLREMAPLPATIHTFGFGYQLDACLLKSVAEVGGGNFSFIPDAGMIGTVFIHAVAHLQSTHATKCTLEIKTPLSIKMKTTHGSIINGTISDDDSVSATRTHNVLKLNLGSLQYGQSRDVYLECRSRTNSKWTVDQAVAAGKKADSNFDIKSAVLSATLAYSFMRSEVLEVDAEQSLATERAAKKTSQVDDEGLLRALEAYHKSRAMICEFLASFFQPNPFAGYTLAVDPRQLEAQQDRLKQLVSNLPARKILDNDAASQSIAAPDQALLQSLLDDLEGQITIAVSKKDYFQTWAMPYFASLSHAHSRQLCNSFKDPGPLKYNDNDFFRQCRDALDKAFEKIEPPAPSRNPRASVLAPRSPNGGGSTAPGPPPAYSPGHHSSSLSSPPSYGSSIMSGSRRLNMALYNDCNSTCFAGDTLVQLARGCGRRTQPGHDEGRGKIASASQIPISRLRSGVRVMTPLGPRRVRYVLRTAVQDAPMCRIRVGGGGGNGSSDDGGGSSAAGSAGVLVTPWHPICISTAPPTSSGSRAADLGELSSKGASTGWVFPAYLTPSPSSTPQDRHGEGEEEEEEGMNNDVVRYTGFVYTVMLQPDSNPAAHGILVSSSSSAPPARRRTTCCSALRNQDDDHTPEDVGNNDDGGTRRAPQIWGVTLGHGITGKSAVLGAGLTTTMSTTSNSEDDEDDAYDADELEKRDVREHAFFGSYSAVEKALLGLLVLERRSSCPAGSVPVTGLRSESDRYARRTALAKTRRGVVSCAGVMRDPRSGLVRGFQPL</sequence>
<dbReference type="SMART" id="SM00327">
    <property type="entry name" value="VWA"/>
    <property type="match status" value="1"/>
</dbReference>
<dbReference type="OrthoDB" id="10264538at2759"/>
<dbReference type="SUPFAM" id="SSF53300">
    <property type="entry name" value="vWA-like"/>
    <property type="match status" value="1"/>
</dbReference>
<feature type="domain" description="VWFA" evidence="2">
    <location>
        <begin position="89"/>
        <end position="283"/>
    </location>
</feature>
<feature type="compositionally biased region" description="Low complexity" evidence="1">
    <location>
        <begin position="604"/>
        <end position="621"/>
    </location>
</feature>
<gene>
    <name evidence="3" type="ORF">B0I36DRAFT_333308</name>
</gene>
<dbReference type="Pfam" id="PF00092">
    <property type="entry name" value="VWA"/>
    <property type="match status" value="1"/>
</dbReference>
<dbReference type="GeneID" id="70184748"/>
<feature type="region of interest" description="Disordered" evidence="1">
    <location>
        <begin position="714"/>
        <end position="733"/>
    </location>
</feature>
<dbReference type="InterPro" id="IPR032838">
    <property type="entry name" value="Vwaint_dom"/>
</dbReference>
<feature type="region of interest" description="Disordered" evidence="1">
    <location>
        <begin position="850"/>
        <end position="871"/>
    </location>
</feature>
<feature type="region of interest" description="Disordered" evidence="1">
    <location>
        <begin position="1"/>
        <end position="39"/>
    </location>
</feature>
<dbReference type="PANTHER" id="PTHR10579">
    <property type="entry name" value="CALCIUM-ACTIVATED CHLORIDE CHANNEL REGULATOR"/>
    <property type="match status" value="1"/>
</dbReference>
<evidence type="ECO:0000313" key="4">
    <source>
        <dbReference type="Proteomes" id="UP000756346"/>
    </source>
</evidence>
<dbReference type="InterPro" id="IPR051266">
    <property type="entry name" value="CLCR"/>
</dbReference>
<dbReference type="InterPro" id="IPR002035">
    <property type="entry name" value="VWF_A"/>
</dbReference>
<protein>
    <recommendedName>
        <fullName evidence="2">VWFA domain-containing protein</fullName>
    </recommendedName>
</protein>
<organism evidence="3 4">
    <name type="scientific">Microdochium trichocladiopsis</name>
    <dbReference type="NCBI Taxonomy" id="1682393"/>
    <lineage>
        <taxon>Eukaryota</taxon>
        <taxon>Fungi</taxon>
        <taxon>Dikarya</taxon>
        <taxon>Ascomycota</taxon>
        <taxon>Pezizomycotina</taxon>
        <taxon>Sordariomycetes</taxon>
        <taxon>Xylariomycetidae</taxon>
        <taxon>Xylariales</taxon>
        <taxon>Microdochiaceae</taxon>
        <taxon>Microdochium</taxon>
    </lineage>
</organism>
<reference evidence="3" key="1">
    <citation type="journal article" date="2021" name="Nat. Commun.">
        <title>Genetic determinants of endophytism in the Arabidopsis root mycobiome.</title>
        <authorList>
            <person name="Mesny F."/>
            <person name="Miyauchi S."/>
            <person name="Thiergart T."/>
            <person name="Pickel B."/>
            <person name="Atanasova L."/>
            <person name="Karlsson M."/>
            <person name="Huettel B."/>
            <person name="Barry K.W."/>
            <person name="Haridas S."/>
            <person name="Chen C."/>
            <person name="Bauer D."/>
            <person name="Andreopoulos W."/>
            <person name="Pangilinan J."/>
            <person name="LaButti K."/>
            <person name="Riley R."/>
            <person name="Lipzen A."/>
            <person name="Clum A."/>
            <person name="Drula E."/>
            <person name="Henrissat B."/>
            <person name="Kohler A."/>
            <person name="Grigoriev I.V."/>
            <person name="Martin F.M."/>
            <person name="Hacquard S."/>
        </authorList>
    </citation>
    <scope>NUCLEOTIDE SEQUENCE</scope>
    <source>
        <strain evidence="3">MPI-CAGE-CH-0230</strain>
    </source>
</reference>
<name>A0A9P8XVC7_9PEZI</name>
<dbReference type="Pfam" id="PF14624">
    <property type="entry name" value="Vwaint"/>
    <property type="match status" value="1"/>
</dbReference>
<dbReference type="AlphaFoldDB" id="A0A9P8XVC7"/>
<evidence type="ECO:0000313" key="3">
    <source>
        <dbReference type="EMBL" id="KAH7020855.1"/>
    </source>
</evidence>
<feature type="compositionally biased region" description="Gly residues" evidence="1">
    <location>
        <begin position="714"/>
        <end position="729"/>
    </location>
</feature>
<dbReference type="Pfam" id="PF14623">
    <property type="entry name" value="Vint"/>
    <property type="match status" value="1"/>
</dbReference>
<dbReference type="PANTHER" id="PTHR10579:SF156">
    <property type="entry name" value="VWFA DOMAIN-CONTAINING PROTEIN"/>
    <property type="match status" value="1"/>
</dbReference>